<reference evidence="2 3" key="1">
    <citation type="submission" date="2015-08" db="EMBL/GenBank/DDBJ databases">
        <authorList>
            <person name="Babu N.S."/>
            <person name="Beckwith C.J."/>
            <person name="Beseler K.G."/>
            <person name="Brison A."/>
            <person name="Carone J.V."/>
            <person name="Caskin T.P."/>
            <person name="Diamond M."/>
            <person name="Durham M.E."/>
            <person name="Foxe J.M."/>
            <person name="Go M."/>
            <person name="Henderson B.A."/>
            <person name="Jones I.B."/>
            <person name="McGettigan J.A."/>
            <person name="Micheletti S.J."/>
            <person name="Nasrallah M.E."/>
            <person name="Ortiz D."/>
            <person name="Piller C.R."/>
            <person name="Privatt S.R."/>
            <person name="Schneider S.L."/>
            <person name="Sharp S."/>
            <person name="Smith T.C."/>
            <person name="Stanton J.D."/>
            <person name="Ullery H.E."/>
            <person name="Wilson R.J."/>
            <person name="Serrano M.G."/>
            <person name="Buck G."/>
            <person name="Lee V."/>
            <person name="Wang Y."/>
            <person name="Carvalho R."/>
            <person name="Voegtly L."/>
            <person name="Shi R."/>
            <person name="Duckworth R."/>
            <person name="Johnson A."/>
            <person name="Loviza R."/>
            <person name="Walstead R."/>
            <person name="Shah Z."/>
            <person name="Kiflezghi M."/>
            <person name="Wade K."/>
            <person name="Ball S.L."/>
            <person name="Bradley K.W."/>
            <person name="Asai D.J."/>
            <person name="Bowman C.A."/>
            <person name="Russell D.A."/>
            <person name="Pope W.H."/>
            <person name="Jacobs-Sera D."/>
            <person name="Hendrix R.W."/>
            <person name="Hatfull G.F."/>
        </authorList>
    </citation>
    <scope>NUCLEOTIDE SEQUENCE [LARGE SCALE GENOMIC DNA]</scope>
    <source>
        <strain evidence="2 3">DSM 27710</strain>
    </source>
</reference>
<dbReference type="PATRIC" id="fig|1391653.3.peg.990"/>
<feature type="region of interest" description="Disordered" evidence="1">
    <location>
        <begin position="63"/>
        <end position="93"/>
    </location>
</feature>
<sequence>MKEKEAPSGGMTVREAGRKGGLIGGRKGGQTVLRERGPKFYSEIGKKGGQRVRELIERAKELEARAEGAVRKAAKERKPAARKTTTSRRTGGR</sequence>
<dbReference type="EMBL" id="CP012332">
    <property type="protein sequence ID" value="AKU90582.1"/>
    <property type="molecule type" value="Genomic_DNA"/>
</dbReference>
<organism evidence="2 3">
    <name type="scientific">Vulgatibacter incomptus</name>
    <dbReference type="NCBI Taxonomy" id="1391653"/>
    <lineage>
        <taxon>Bacteria</taxon>
        <taxon>Pseudomonadati</taxon>
        <taxon>Myxococcota</taxon>
        <taxon>Myxococcia</taxon>
        <taxon>Myxococcales</taxon>
        <taxon>Cystobacterineae</taxon>
        <taxon>Vulgatibacteraceae</taxon>
        <taxon>Vulgatibacter</taxon>
    </lineage>
</organism>
<evidence type="ECO:0000313" key="3">
    <source>
        <dbReference type="Proteomes" id="UP000055590"/>
    </source>
</evidence>
<evidence type="ECO:0000256" key="1">
    <source>
        <dbReference type="SAM" id="MobiDB-lite"/>
    </source>
</evidence>
<keyword evidence="3" id="KW-1185">Reference proteome</keyword>
<evidence type="ECO:0000313" key="2">
    <source>
        <dbReference type="EMBL" id="AKU90582.1"/>
    </source>
</evidence>
<dbReference type="STRING" id="1391653.AKJ08_0969"/>
<protein>
    <submittedName>
        <fullName evidence="2">Pyridoxamine 5'-phosphate oxidase</fullName>
    </submittedName>
</protein>
<gene>
    <name evidence="2" type="ORF">AKJ08_0969</name>
</gene>
<dbReference type="Proteomes" id="UP000055590">
    <property type="component" value="Chromosome"/>
</dbReference>
<dbReference type="AlphaFoldDB" id="A0A0K1PAQ5"/>
<proteinExistence type="predicted"/>
<dbReference type="KEGG" id="vin:AKJ08_0969"/>
<feature type="region of interest" description="Disordered" evidence="1">
    <location>
        <begin position="1"/>
        <end position="31"/>
    </location>
</feature>
<accession>A0A0K1PAQ5</accession>
<feature type="compositionally biased region" description="Gly residues" evidence="1">
    <location>
        <begin position="19"/>
        <end position="28"/>
    </location>
</feature>
<name>A0A0K1PAQ5_9BACT</name>
<feature type="compositionally biased region" description="Low complexity" evidence="1">
    <location>
        <begin position="82"/>
        <end position="93"/>
    </location>
</feature>